<dbReference type="InterPro" id="IPR005948">
    <property type="entry name" value="ThiB-like"/>
</dbReference>
<dbReference type="SUPFAM" id="SSF53850">
    <property type="entry name" value="Periplasmic binding protein-like II"/>
    <property type="match status" value="1"/>
</dbReference>
<feature type="chain" id="PRO_5038866794" evidence="2">
    <location>
        <begin position="27"/>
        <end position="350"/>
    </location>
</feature>
<dbReference type="RefSeq" id="WP_075136138.1">
    <property type="nucleotide sequence ID" value="NZ_MSIF01000017.1"/>
</dbReference>
<dbReference type="NCBIfam" id="TIGR01254">
    <property type="entry name" value="sfuA"/>
    <property type="match status" value="1"/>
</dbReference>
<dbReference type="GO" id="GO:0015888">
    <property type="term" value="P:thiamine transport"/>
    <property type="evidence" value="ECO:0007669"/>
    <property type="project" value="InterPro"/>
</dbReference>
<dbReference type="Gene3D" id="3.40.190.10">
    <property type="entry name" value="Periplasmic binding protein-like II"/>
    <property type="match status" value="2"/>
</dbReference>
<dbReference type="PANTHER" id="PTHR30006:SF2">
    <property type="entry name" value="ABC TRANSPORTER SUBSTRATE-BINDING PROTEIN"/>
    <property type="match status" value="1"/>
</dbReference>
<keyword evidence="1 2" id="KW-0732">Signal</keyword>
<dbReference type="GO" id="GO:0030976">
    <property type="term" value="F:thiamine pyrophosphate binding"/>
    <property type="evidence" value="ECO:0007669"/>
    <property type="project" value="TreeGrafter"/>
</dbReference>
<keyword evidence="4" id="KW-1185">Reference proteome</keyword>
<name>A0A7Z0WH76_9PSEU</name>
<dbReference type="EMBL" id="MSIF01000017">
    <property type="protein sequence ID" value="OLF07195.1"/>
    <property type="molecule type" value="Genomic_DNA"/>
</dbReference>
<gene>
    <name evidence="3" type="ORF">BLA60_28760</name>
</gene>
<dbReference type="AlphaFoldDB" id="A0A7Z0WH76"/>
<evidence type="ECO:0000256" key="2">
    <source>
        <dbReference type="SAM" id="SignalP"/>
    </source>
</evidence>
<evidence type="ECO:0000313" key="4">
    <source>
        <dbReference type="Proteomes" id="UP000185696"/>
    </source>
</evidence>
<evidence type="ECO:0000313" key="3">
    <source>
        <dbReference type="EMBL" id="OLF07195.1"/>
    </source>
</evidence>
<dbReference type="Proteomes" id="UP000185696">
    <property type="component" value="Unassembled WGS sequence"/>
</dbReference>
<dbReference type="PANTHER" id="PTHR30006">
    <property type="entry name" value="THIAMINE-BINDING PERIPLASMIC PROTEIN-RELATED"/>
    <property type="match status" value="1"/>
</dbReference>
<evidence type="ECO:0000256" key="1">
    <source>
        <dbReference type="ARBA" id="ARBA00022729"/>
    </source>
</evidence>
<sequence>MLRRTVLAAALALTVTVTLTGCSLTAGESAQDGERRVVLATHDSFAMSEEVLDAFRDRSGITIDVRRLGDAGALTNQLVLTKDSPVADVAYGVDTTFASRALAENVFAAYRGPGADQGPQRYAIGDGERLTAVDVGDVCLNVDPAALAAKGVPVPTGLADLTRPEYANLLVVEDPATSSPGLSFLLGTIATLGEDGWQDYWRALTERGVLVVSGWEEAYTQEFSGSSGKGDRPIVVSYASSPAAEIGEDGKPRTTAVLDTCFQQVEYAGVLEGAANGEDAREVMDFLLSPEFQSQVPEQMYVYPARSDVELPAAWQQAAPQPEASATLDPAMIAEHRERWIDEWRALVQG</sequence>
<proteinExistence type="predicted"/>
<comment type="caution">
    <text evidence="3">The sequence shown here is derived from an EMBL/GenBank/DDBJ whole genome shotgun (WGS) entry which is preliminary data.</text>
</comment>
<dbReference type="GO" id="GO:0030288">
    <property type="term" value="C:outer membrane-bounded periplasmic space"/>
    <property type="evidence" value="ECO:0007669"/>
    <property type="project" value="TreeGrafter"/>
</dbReference>
<feature type="signal peptide" evidence="2">
    <location>
        <begin position="1"/>
        <end position="26"/>
    </location>
</feature>
<reference evidence="3 4" key="1">
    <citation type="submission" date="2016-12" db="EMBL/GenBank/DDBJ databases">
        <title>The draft genome sequence of Actinophytocola xinjiangensis.</title>
        <authorList>
            <person name="Wang W."/>
            <person name="Yuan L."/>
        </authorList>
    </citation>
    <scope>NUCLEOTIDE SEQUENCE [LARGE SCALE GENOMIC DNA]</scope>
    <source>
        <strain evidence="3 4">CGMCC 4.4663</strain>
    </source>
</reference>
<dbReference type="OrthoDB" id="366726at2"/>
<dbReference type="GO" id="GO:0030975">
    <property type="term" value="F:thiamine binding"/>
    <property type="evidence" value="ECO:0007669"/>
    <property type="project" value="InterPro"/>
</dbReference>
<organism evidence="3 4">
    <name type="scientific">Actinophytocola xinjiangensis</name>
    <dbReference type="NCBI Taxonomy" id="485602"/>
    <lineage>
        <taxon>Bacteria</taxon>
        <taxon>Bacillati</taxon>
        <taxon>Actinomycetota</taxon>
        <taxon>Actinomycetes</taxon>
        <taxon>Pseudonocardiales</taxon>
        <taxon>Pseudonocardiaceae</taxon>
    </lineage>
</organism>
<protein>
    <submittedName>
        <fullName evidence="3">Thiamine ABC transporter substrate-binding protein</fullName>
    </submittedName>
</protein>
<accession>A0A7Z0WH76</accession>
<dbReference type="PROSITE" id="PS51257">
    <property type="entry name" value="PROKAR_LIPOPROTEIN"/>
    <property type="match status" value="1"/>
</dbReference>
<dbReference type="Pfam" id="PF13343">
    <property type="entry name" value="SBP_bac_6"/>
    <property type="match status" value="1"/>
</dbReference>